<evidence type="ECO:0000256" key="1">
    <source>
        <dbReference type="ARBA" id="ARBA00004147"/>
    </source>
</evidence>
<keyword evidence="9" id="KW-1090">Inhibition of host innate immune response by virus</keyword>
<dbReference type="GO" id="GO:0003677">
    <property type="term" value="F:DNA binding"/>
    <property type="evidence" value="ECO:0007669"/>
    <property type="project" value="UniProtKB-KW"/>
</dbReference>
<protein>
    <recommendedName>
        <fullName evidence="4 17">Transcriptional activator protein</fullName>
        <shortName evidence="17">TrAP</shortName>
    </recommendedName>
</protein>
<gene>
    <name evidence="19" type="primary">AC2</name>
</gene>
<evidence type="ECO:0000256" key="10">
    <source>
        <dbReference type="ARBA" id="ARBA00022723"/>
    </source>
</evidence>
<evidence type="ECO:0000256" key="8">
    <source>
        <dbReference type="ARBA" id="ARBA00022581"/>
    </source>
</evidence>
<evidence type="ECO:0000256" key="6">
    <source>
        <dbReference type="ARBA" id="ARBA00022553"/>
    </source>
</evidence>
<comment type="subunit">
    <text evidence="17">Monomer. Homodimer. Homooligomer. Self-interaction correlates with nuclear localization and efficient activation of transcription.</text>
</comment>
<reference evidence="19 21" key="1">
    <citation type="journal article" date="2013" name="Arch. Virol.">
        <title>Complete genome sequences of two begomoviruses infecting weeds in Venezuela.</title>
        <authorList>
            <person name="Fiallo-Olive E."/>
            <person name="Chirinos D.T."/>
            <person name="Geraud-Pouey F."/>
            <person name="Moriones E."/>
            <person name="Navas-Castillo J."/>
        </authorList>
    </citation>
    <scope>NUCLEOTIDE SEQUENCE [LARGE SCALE GENOMIC DNA]</scope>
    <source>
        <strain evidence="19">Venezuela:Albarico 1020:2007</strain>
        <strain evidence="20">Venezuela:Juana de Avila 1088:2008</strain>
    </source>
</reference>
<comment type="domain">
    <text evidence="17">The zinc finger and the transactivation region are involved in PTGS suppression.</text>
</comment>
<evidence type="ECO:0000256" key="14">
    <source>
        <dbReference type="ARBA" id="ARBA00023159"/>
    </source>
</evidence>
<feature type="region of interest" description="Disordered" evidence="18">
    <location>
        <begin position="1"/>
        <end position="21"/>
    </location>
</feature>
<evidence type="ECO:0000313" key="20">
    <source>
        <dbReference type="EMBL" id="AFQ93643.1"/>
    </source>
</evidence>
<dbReference type="OrthoDB" id="11041at10239"/>
<keyword evidence="5 17" id="KW-0941">Suppressor of RNA silencing</keyword>
<dbReference type="KEGG" id="vg:13791650"/>
<keyword evidence="21" id="KW-1185">Reference proteome</keyword>
<dbReference type="PRINTS" id="PR00230">
    <property type="entry name" value="GEMCOATAL2"/>
</dbReference>
<proteinExistence type="inferred from homology"/>
<keyword evidence="10 17" id="KW-0479">Metal-binding</keyword>
<evidence type="ECO:0000256" key="9">
    <source>
        <dbReference type="ARBA" id="ARBA00022632"/>
    </source>
</evidence>
<evidence type="ECO:0000256" key="4">
    <source>
        <dbReference type="ARBA" id="ARBA00014388"/>
    </source>
</evidence>
<keyword evidence="14 17" id="KW-0010">Activator</keyword>
<dbReference type="GO" id="GO:0042025">
    <property type="term" value="C:host cell nucleus"/>
    <property type="evidence" value="ECO:0007669"/>
    <property type="project" value="UniProtKB-SubCell"/>
</dbReference>
<dbReference type="GO" id="GO:0030430">
    <property type="term" value="C:host cell cytoplasm"/>
    <property type="evidence" value="ECO:0007669"/>
    <property type="project" value="UniProtKB-SubCell"/>
</dbReference>
<keyword evidence="12 17" id="KW-0862">Zinc</keyword>
<dbReference type="InterPro" id="IPR000942">
    <property type="entry name" value="Gemini_AL2"/>
</dbReference>
<evidence type="ECO:0000256" key="5">
    <source>
        <dbReference type="ARBA" id="ARBA00022463"/>
    </source>
</evidence>
<dbReference type="RefSeq" id="YP_006860598.1">
    <property type="nucleotide sequence ID" value="NC_018716.1"/>
</dbReference>
<evidence type="ECO:0000256" key="3">
    <source>
        <dbReference type="ARBA" id="ARBA00007672"/>
    </source>
</evidence>
<keyword evidence="7 17" id="KW-1048">Host nucleus</keyword>
<keyword evidence="8 17" id="KW-0945">Host-virus interaction</keyword>
<sequence length="129" mass="14686">MRNSSSSKPPSIKAQHRASKRRAIRRRRLDLNCGCSIFLHINCIDHGFTHRGEHHCGSGREFRFYLGGSKSPLFQDHQSRGSYVHQEQSVPHPDQVQPQPEEGIGSSQSLLQLPSLDDFSDSFWADLFK</sequence>
<evidence type="ECO:0000256" key="12">
    <source>
        <dbReference type="ARBA" id="ARBA00022833"/>
    </source>
</evidence>
<evidence type="ECO:0000313" key="19">
    <source>
        <dbReference type="EMBL" id="AFQ93638.1"/>
    </source>
</evidence>
<dbReference type="EMBL" id="JN848777">
    <property type="protein sequence ID" value="AFQ93643.1"/>
    <property type="molecule type" value="Genomic_DNA"/>
</dbReference>
<keyword evidence="13 17" id="KW-0238">DNA-binding</keyword>
<keyword evidence="15 17" id="KW-1035">Host cytoplasm</keyword>
<feature type="region of interest" description="Disordered" evidence="18">
    <location>
        <begin position="73"/>
        <end position="107"/>
    </location>
</feature>
<dbReference type="GeneID" id="13791650"/>
<evidence type="ECO:0000256" key="2">
    <source>
        <dbReference type="ARBA" id="ARBA00004192"/>
    </source>
</evidence>
<dbReference type="GO" id="GO:0008270">
    <property type="term" value="F:zinc ion binding"/>
    <property type="evidence" value="ECO:0007669"/>
    <property type="project" value="UniProtKB-KW"/>
</dbReference>
<comment type="similarity">
    <text evidence="3 17">Belongs to the geminiviridae transcriptional activator protein family.</text>
</comment>
<evidence type="ECO:0000256" key="13">
    <source>
        <dbReference type="ARBA" id="ARBA00023125"/>
    </source>
</evidence>
<dbReference type="EMBL" id="JN848775">
    <property type="protein sequence ID" value="AFQ93638.1"/>
    <property type="molecule type" value="Genomic_DNA"/>
</dbReference>
<keyword evidence="11 17" id="KW-0863">Zinc-finger</keyword>
<evidence type="ECO:0000256" key="11">
    <source>
        <dbReference type="ARBA" id="ARBA00022771"/>
    </source>
</evidence>
<evidence type="ECO:0000256" key="15">
    <source>
        <dbReference type="ARBA" id="ARBA00023200"/>
    </source>
</evidence>
<evidence type="ECO:0000256" key="16">
    <source>
        <dbReference type="ARBA" id="ARBA00023280"/>
    </source>
</evidence>
<dbReference type="GO" id="GO:0019028">
    <property type="term" value="C:viral capsid"/>
    <property type="evidence" value="ECO:0007669"/>
    <property type="project" value="InterPro"/>
</dbReference>
<evidence type="ECO:0000256" key="17">
    <source>
        <dbReference type="RuleBase" id="RU363028"/>
    </source>
</evidence>
<comment type="subcellular location">
    <subcellularLocation>
        <location evidence="2 17">Host cytoplasm</location>
    </subcellularLocation>
    <subcellularLocation>
        <location evidence="1 17">Host nucleus</location>
    </subcellularLocation>
</comment>
<name>J9QP19_9GEMI</name>
<dbReference type="GO" id="GO:0052170">
    <property type="term" value="P:symbiont-mediated suppression of host innate immune response"/>
    <property type="evidence" value="ECO:0007669"/>
    <property type="project" value="UniProtKB-KW"/>
</dbReference>
<evidence type="ECO:0000256" key="18">
    <source>
        <dbReference type="SAM" id="MobiDB-lite"/>
    </source>
</evidence>
<dbReference type="Proteomes" id="UP000203444">
    <property type="component" value="Genome"/>
</dbReference>
<evidence type="ECO:0000256" key="7">
    <source>
        <dbReference type="ARBA" id="ARBA00022562"/>
    </source>
</evidence>
<keyword evidence="16" id="KW-0899">Viral immunoevasion</keyword>
<dbReference type="GO" id="GO:0005198">
    <property type="term" value="F:structural molecule activity"/>
    <property type="evidence" value="ECO:0007669"/>
    <property type="project" value="InterPro"/>
</dbReference>
<organism evidence="19 21">
    <name type="scientific">Dalechampia chlorotic mosaic virus</name>
    <dbReference type="NCBI Taxonomy" id="1227356"/>
    <lineage>
        <taxon>Viruses</taxon>
        <taxon>Monodnaviria</taxon>
        <taxon>Shotokuvirae</taxon>
        <taxon>Cressdnaviricota</taxon>
        <taxon>Repensiviricetes</taxon>
        <taxon>Geplafuvirales</taxon>
        <taxon>Geminiviridae</taxon>
        <taxon>Begomovirus</taxon>
        <taxon>Begomovirus dalechampiae</taxon>
    </lineage>
</organism>
<keyword evidence="6" id="KW-0597">Phosphoprotein</keyword>
<evidence type="ECO:0000313" key="21">
    <source>
        <dbReference type="Proteomes" id="UP000203444"/>
    </source>
</evidence>
<dbReference type="Pfam" id="PF01440">
    <property type="entry name" value="Gemini_AL2"/>
    <property type="match status" value="1"/>
</dbReference>
<comment type="function">
    <text evidence="17">Strong activator of the late viral genes promoters. Acts as a suppressor of RNA-mediated gene silencing, also known as post-transcriptional gene silencing (PTGS), a mechanism of plant viral defense that limits the accumulation of viral RNAs. Also suppresses the host basal defense by interacting with and inhibiting SNF1 kinase, a key regulator of cell metabolism implicated in innate antiviral defense. Determines pathogenicity.</text>
</comment>
<accession>J9QP19</accession>